<organism evidence="10 11">
    <name type="scientific">Oikopleura dioica</name>
    <name type="common">Tunicate</name>
    <dbReference type="NCBI Taxonomy" id="34765"/>
    <lineage>
        <taxon>Eukaryota</taxon>
        <taxon>Metazoa</taxon>
        <taxon>Chordata</taxon>
        <taxon>Tunicata</taxon>
        <taxon>Appendicularia</taxon>
        <taxon>Copelata</taxon>
        <taxon>Oikopleuridae</taxon>
        <taxon>Oikopleura</taxon>
    </lineage>
</organism>
<dbReference type="InterPro" id="IPR032324">
    <property type="entry name" value="Clp1_N"/>
</dbReference>
<dbReference type="Pfam" id="PF06807">
    <property type="entry name" value="Clp1"/>
    <property type="match status" value="1"/>
</dbReference>
<evidence type="ECO:0000259" key="9">
    <source>
        <dbReference type="Pfam" id="PF16575"/>
    </source>
</evidence>
<dbReference type="CDD" id="cd01983">
    <property type="entry name" value="SIMIBI"/>
    <property type="match status" value="1"/>
</dbReference>
<evidence type="ECO:0000256" key="4">
    <source>
        <dbReference type="ARBA" id="ARBA00022840"/>
    </source>
</evidence>
<reference evidence="10 11" key="1">
    <citation type="submission" date="2021-04" db="EMBL/GenBank/DDBJ databases">
        <authorList>
            <person name="Bliznina A."/>
        </authorList>
    </citation>
    <scope>NUCLEOTIDE SEQUENCE [LARGE SCALE GENOMIC DNA]</scope>
</reference>
<dbReference type="InterPro" id="IPR032319">
    <property type="entry name" value="CLP1_P"/>
</dbReference>
<evidence type="ECO:0000256" key="1">
    <source>
        <dbReference type="ARBA" id="ARBA00004123"/>
    </source>
</evidence>
<dbReference type="SUPFAM" id="SSF52540">
    <property type="entry name" value="P-loop containing nucleoside triphosphate hydrolases"/>
    <property type="match status" value="1"/>
</dbReference>
<keyword evidence="5 6" id="KW-0539">Nucleus</keyword>
<feature type="binding site" evidence="6">
    <location>
        <position position="32"/>
    </location>
    <ligand>
        <name>ATP</name>
        <dbReference type="ChEBI" id="CHEBI:30616"/>
    </ligand>
</feature>
<dbReference type="Gene3D" id="2.60.120.1030">
    <property type="entry name" value="Clp1, DNA binding domain"/>
    <property type="match status" value="1"/>
</dbReference>
<evidence type="ECO:0000256" key="2">
    <source>
        <dbReference type="ARBA" id="ARBA00022664"/>
    </source>
</evidence>
<feature type="domain" description="Clp1 N-terminal" evidence="8">
    <location>
        <begin position="27"/>
        <end position="117"/>
    </location>
</feature>
<dbReference type="Gene3D" id="3.40.50.300">
    <property type="entry name" value="P-loop containing nucleotide triphosphate hydrolases"/>
    <property type="match status" value="1"/>
</dbReference>
<evidence type="ECO:0000259" key="7">
    <source>
        <dbReference type="Pfam" id="PF06807"/>
    </source>
</evidence>
<dbReference type="Pfam" id="PF16573">
    <property type="entry name" value="CLP1_N"/>
    <property type="match status" value="1"/>
</dbReference>
<feature type="domain" description="Clp1 C-terminal" evidence="7">
    <location>
        <begin position="334"/>
        <end position="444"/>
    </location>
</feature>
<comment type="function">
    <text evidence="6">Required for endonucleolytic cleavage during polyadenylation-dependent pre-mRNA 3'-end formation.</text>
</comment>
<dbReference type="InterPro" id="IPR045116">
    <property type="entry name" value="Clp1/Grc3"/>
</dbReference>
<protein>
    <recommendedName>
        <fullName evidence="6">Protein CLP1 homolog</fullName>
    </recommendedName>
</protein>
<feature type="binding site" evidence="6">
    <location>
        <begin position="145"/>
        <end position="150"/>
    </location>
    <ligand>
        <name>ATP</name>
        <dbReference type="ChEBI" id="CHEBI:30616"/>
    </ligand>
</feature>
<dbReference type="Proteomes" id="UP001158576">
    <property type="component" value="Chromosome 1"/>
</dbReference>
<feature type="domain" description="Clp1 P-loop" evidence="9">
    <location>
        <begin position="142"/>
        <end position="327"/>
    </location>
</feature>
<evidence type="ECO:0000256" key="5">
    <source>
        <dbReference type="ARBA" id="ARBA00023242"/>
    </source>
</evidence>
<evidence type="ECO:0000313" key="10">
    <source>
        <dbReference type="EMBL" id="CAG5107724.1"/>
    </source>
</evidence>
<dbReference type="InterPro" id="IPR028606">
    <property type="entry name" value="Clp1"/>
</dbReference>
<dbReference type="Pfam" id="PF16575">
    <property type="entry name" value="CLP1_P"/>
    <property type="match status" value="1"/>
</dbReference>
<gene>
    <name evidence="10" type="ORF">OKIOD_LOCUS12224</name>
</gene>
<evidence type="ECO:0000259" key="8">
    <source>
        <dbReference type="Pfam" id="PF16573"/>
    </source>
</evidence>
<comment type="subcellular location">
    <subcellularLocation>
        <location evidence="1 6">Nucleus</location>
    </subcellularLocation>
</comment>
<dbReference type="PANTHER" id="PTHR12755">
    <property type="entry name" value="CLEAVAGE/POLYADENYLATION FACTOR IA SUBUNIT CLP1P"/>
    <property type="match status" value="1"/>
</dbReference>
<dbReference type="InterPro" id="IPR038238">
    <property type="entry name" value="Clp1_C_sf"/>
</dbReference>
<evidence type="ECO:0000256" key="3">
    <source>
        <dbReference type="ARBA" id="ARBA00022741"/>
    </source>
</evidence>
<sequence length="446" mass="50105">MAPVIQPTGDSKFENSVDKTCKEDYALHPEQELRFEVEKGEYCKIEVLDGNAELFGTELIKQKPYYFNGGKGYGIFTWSSCKVRITGKTESAYISKDTPMVQYVNIAFAIEGLRKQAEARENQVDNQGTALDSRGPRVMVVGGTDVGKTTLCRLLLNYGVRLGRRPVFIDLDVGQQSIGIPGTIGALMVERPADPVEGFDMKAPIVYHFGHTTPNANMKLYTTLITRIQDLYNTKCLYNQKVHHSGCIINTCGWVNRKGYDTLLETAKTFEADVVLCLDAERLYQDLVRDLPDFVNIMLLRKSPGVLTRSKEQRRDAREALIREYYDGPRGQFYPHSFDVPFDNIEIFKIGTPSLPNSALPIGTTLADTETKLVAVQPSPDIMNHILAVSRAETFEEELTETNVSGFVVVKAVDEERRIMTVKSPAPHPLIGRYLLLSTLRYMDQL</sequence>
<dbReference type="EMBL" id="OU015566">
    <property type="protein sequence ID" value="CAG5107724.1"/>
    <property type="molecule type" value="Genomic_DNA"/>
</dbReference>
<keyword evidence="4 6" id="KW-0067">ATP-binding</keyword>
<dbReference type="HAMAP" id="MF_03035">
    <property type="entry name" value="Clp1"/>
    <property type="match status" value="1"/>
</dbReference>
<keyword evidence="11" id="KW-1185">Reference proteome</keyword>
<dbReference type="InterPro" id="IPR027417">
    <property type="entry name" value="P-loop_NTPase"/>
</dbReference>
<evidence type="ECO:0000313" key="11">
    <source>
        <dbReference type="Proteomes" id="UP001158576"/>
    </source>
</evidence>
<dbReference type="Gene3D" id="2.40.30.330">
    <property type="entry name" value="Pre-mRNA cleavage complex subunit Clp1, C-terminal domain"/>
    <property type="match status" value="1"/>
</dbReference>
<proteinExistence type="inferred from homology"/>
<keyword evidence="2 6" id="KW-0507">mRNA processing</keyword>
<keyword evidence="3 6" id="KW-0547">Nucleotide-binding</keyword>
<dbReference type="InterPro" id="IPR010655">
    <property type="entry name" value="Clp1_C"/>
</dbReference>
<name>A0ABN7SUS7_OIKDI</name>
<comment type="similarity">
    <text evidence="6">Belongs to the Clp1 family. Clp1 subfamily.</text>
</comment>
<evidence type="ECO:0000256" key="6">
    <source>
        <dbReference type="HAMAP-Rule" id="MF_03035"/>
    </source>
</evidence>
<comment type="caution">
    <text evidence="6">Lacks conserved residue(s) required for the propagation of feature annotation.</text>
</comment>
<accession>A0ABN7SUS7</accession>
<dbReference type="InterPro" id="IPR038239">
    <property type="entry name" value="Clp1_N_sf"/>
</dbReference>
<dbReference type="PANTHER" id="PTHR12755:SF6">
    <property type="entry name" value="POLYRIBONUCLEOTIDE 5'-HYDROXYL-KINASE CLP1"/>
    <property type="match status" value="1"/>
</dbReference>